<feature type="compositionally biased region" description="Polar residues" evidence="1">
    <location>
        <begin position="1"/>
        <end position="10"/>
    </location>
</feature>
<sequence length="73" mass="8439">MSFISSTFSKNPLGKQRIRQKPLAPTLRQISIVFAFPFNSRHLASPLELDPSRILRQSLLNLFFLRFLTCFQG</sequence>
<name>A0A9D5BU52_9LILI</name>
<keyword evidence="3" id="KW-1185">Reference proteome</keyword>
<organism evidence="2 3">
    <name type="scientific">Dioscorea zingiberensis</name>
    <dbReference type="NCBI Taxonomy" id="325984"/>
    <lineage>
        <taxon>Eukaryota</taxon>
        <taxon>Viridiplantae</taxon>
        <taxon>Streptophyta</taxon>
        <taxon>Embryophyta</taxon>
        <taxon>Tracheophyta</taxon>
        <taxon>Spermatophyta</taxon>
        <taxon>Magnoliopsida</taxon>
        <taxon>Liliopsida</taxon>
        <taxon>Dioscoreales</taxon>
        <taxon>Dioscoreaceae</taxon>
        <taxon>Dioscorea</taxon>
    </lineage>
</organism>
<comment type="caution">
    <text evidence="2">The sequence shown here is derived from an EMBL/GenBank/DDBJ whole genome shotgun (WGS) entry which is preliminary data.</text>
</comment>
<evidence type="ECO:0000256" key="1">
    <source>
        <dbReference type="SAM" id="MobiDB-lite"/>
    </source>
</evidence>
<accession>A0A9D5BU52</accession>
<dbReference type="EMBL" id="JAGGNH010000061">
    <property type="protein sequence ID" value="KAJ0960763.1"/>
    <property type="molecule type" value="Genomic_DNA"/>
</dbReference>
<evidence type="ECO:0000313" key="3">
    <source>
        <dbReference type="Proteomes" id="UP001085076"/>
    </source>
</evidence>
<dbReference type="Proteomes" id="UP001085076">
    <property type="component" value="Unassembled WGS sequence"/>
</dbReference>
<gene>
    <name evidence="2" type="ORF">J5N97_001363</name>
</gene>
<proteinExistence type="predicted"/>
<evidence type="ECO:0000313" key="2">
    <source>
        <dbReference type="EMBL" id="KAJ0960763.1"/>
    </source>
</evidence>
<feature type="region of interest" description="Disordered" evidence="1">
    <location>
        <begin position="1"/>
        <end position="20"/>
    </location>
</feature>
<reference evidence="2 3" key="1">
    <citation type="journal article" date="2022" name="Hortic Res">
        <title>The genome of Dioscorea zingiberensis sheds light on the biosynthesis, origin and evolution of the medicinally important diosgenin saponins.</title>
        <authorList>
            <person name="Li Y."/>
            <person name="Tan C."/>
            <person name="Li Z."/>
            <person name="Guo J."/>
            <person name="Li S."/>
            <person name="Chen X."/>
            <person name="Wang C."/>
            <person name="Dai X."/>
            <person name="Yang H."/>
            <person name="Song W."/>
            <person name="Hou L."/>
            <person name="Xu J."/>
            <person name="Tong Z."/>
            <person name="Xu A."/>
            <person name="Yuan X."/>
            <person name="Wang W."/>
            <person name="Yang Q."/>
            <person name="Chen L."/>
            <person name="Sun Z."/>
            <person name="Wang K."/>
            <person name="Pan B."/>
            <person name="Chen J."/>
            <person name="Bao Y."/>
            <person name="Liu F."/>
            <person name="Qi X."/>
            <person name="Gang D.R."/>
            <person name="Wen J."/>
            <person name="Li J."/>
        </authorList>
    </citation>
    <scope>NUCLEOTIDE SEQUENCE [LARGE SCALE GENOMIC DNA]</scope>
    <source>
        <strain evidence="2">Dzin_1.0</strain>
    </source>
</reference>
<protein>
    <submittedName>
        <fullName evidence="2">Uncharacterized protein</fullName>
    </submittedName>
</protein>
<dbReference type="AlphaFoldDB" id="A0A9D5BU52"/>